<evidence type="ECO:0000313" key="2">
    <source>
        <dbReference type="EMBL" id="KAE9388160.1"/>
    </source>
</evidence>
<sequence length="137" mass="15796">MKSKKMGVIHESIHAHDYFEAWEAQVGADNQEAQQQAEERDRIAEQLRLQVEREAAKKKVEEEEKRFKPLAMEENAMVLTHQQPHPLPFALEKMQKYEFVDLWYFGLEGIGDKPDVALVALQPLSTLTHSSKAIPDK</sequence>
<proteinExistence type="predicted"/>
<organism evidence="2 3">
    <name type="scientific">Gymnopus androsaceus JB14</name>
    <dbReference type="NCBI Taxonomy" id="1447944"/>
    <lineage>
        <taxon>Eukaryota</taxon>
        <taxon>Fungi</taxon>
        <taxon>Dikarya</taxon>
        <taxon>Basidiomycota</taxon>
        <taxon>Agaricomycotina</taxon>
        <taxon>Agaricomycetes</taxon>
        <taxon>Agaricomycetidae</taxon>
        <taxon>Agaricales</taxon>
        <taxon>Marasmiineae</taxon>
        <taxon>Omphalotaceae</taxon>
        <taxon>Gymnopus</taxon>
    </lineage>
</organism>
<dbReference type="EMBL" id="ML769758">
    <property type="protein sequence ID" value="KAE9388160.1"/>
    <property type="molecule type" value="Genomic_DNA"/>
</dbReference>
<dbReference type="AlphaFoldDB" id="A0A6A4GS70"/>
<keyword evidence="3" id="KW-1185">Reference proteome</keyword>
<feature type="coiled-coil region" evidence="1">
    <location>
        <begin position="30"/>
        <end position="66"/>
    </location>
</feature>
<gene>
    <name evidence="2" type="ORF">BT96DRAFT_1004450</name>
</gene>
<evidence type="ECO:0000313" key="3">
    <source>
        <dbReference type="Proteomes" id="UP000799118"/>
    </source>
</evidence>
<name>A0A6A4GS70_9AGAR</name>
<protein>
    <submittedName>
        <fullName evidence="2">Uncharacterized protein</fullName>
    </submittedName>
</protein>
<keyword evidence="1" id="KW-0175">Coiled coil</keyword>
<evidence type="ECO:0000256" key="1">
    <source>
        <dbReference type="SAM" id="Coils"/>
    </source>
</evidence>
<accession>A0A6A4GS70</accession>
<dbReference type="OrthoDB" id="2688210at2759"/>
<dbReference type="Proteomes" id="UP000799118">
    <property type="component" value="Unassembled WGS sequence"/>
</dbReference>
<reference evidence="2" key="1">
    <citation type="journal article" date="2019" name="Environ. Microbiol.">
        <title>Fungal ecological strategies reflected in gene transcription - a case study of two litter decomposers.</title>
        <authorList>
            <person name="Barbi F."/>
            <person name="Kohler A."/>
            <person name="Barry K."/>
            <person name="Baskaran P."/>
            <person name="Daum C."/>
            <person name="Fauchery L."/>
            <person name="Ihrmark K."/>
            <person name="Kuo A."/>
            <person name="LaButti K."/>
            <person name="Lipzen A."/>
            <person name="Morin E."/>
            <person name="Grigoriev I.V."/>
            <person name="Henrissat B."/>
            <person name="Lindahl B."/>
            <person name="Martin F."/>
        </authorList>
    </citation>
    <scope>NUCLEOTIDE SEQUENCE</scope>
    <source>
        <strain evidence="2">JB14</strain>
    </source>
</reference>